<accession>A0A2T7NVN3</accession>
<dbReference type="AlphaFoldDB" id="A0A2T7NVN3"/>
<evidence type="ECO:0000313" key="1">
    <source>
        <dbReference type="EMBL" id="PVD25223.1"/>
    </source>
</evidence>
<comment type="caution">
    <text evidence="1">The sequence shown here is derived from an EMBL/GenBank/DDBJ whole genome shotgun (WGS) entry which is preliminary data.</text>
</comment>
<evidence type="ECO:0000313" key="2">
    <source>
        <dbReference type="Proteomes" id="UP000245119"/>
    </source>
</evidence>
<proteinExistence type="predicted"/>
<name>A0A2T7NVN3_POMCA</name>
<reference evidence="1 2" key="1">
    <citation type="submission" date="2018-04" db="EMBL/GenBank/DDBJ databases">
        <title>The genome of golden apple snail Pomacea canaliculata provides insight into stress tolerance and invasive adaptation.</title>
        <authorList>
            <person name="Liu C."/>
            <person name="Liu B."/>
            <person name="Ren Y."/>
            <person name="Zhang Y."/>
            <person name="Wang H."/>
            <person name="Li S."/>
            <person name="Jiang F."/>
            <person name="Yin L."/>
            <person name="Zhang G."/>
            <person name="Qian W."/>
            <person name="Fan W."/>
        </authorList>
    </citation>
    <scope>NUCLEOTIDE SEQUENCE [LARGE SCALE GENOMIC DNA]</scope>
    <source>
        <strain evidence="1">SZHN2017</strain>
        <tissue evidence="1">Muscle</tissue>
    </source>
</reference>
<dbReference type="EMBL" id="PZQS01000009">
    <property type="protein sequence ID" value="PVD25223.1"/>
    <property type="molecule type" value="Genomic_DNA"/>
</dbReference>
<gene>
    <name evidence="1" type="ORF">C0Q70_15721</name>
</gene>
<sequence>MTERNQNDLVNLDRNSDGTYKLTITHTDSLLAIVRRSAAVARPHMSSAAHSCSVFGSSALELAQQFHPDQQTQSLPPPLLVVCKTVTDILQTKRHEQLLRFKSRLQLT</sequence>
<dbReference type="Proteomes" id="UP000245119">
    <property type="component" value="Linkage Group LG9"/>
</dbReference>
<protein>
    <submittedName>
        <fullName evidence="1">Uncharacterized protein</fullName>
    </submittedName>
</protein>
<keyword evidence="2" id="KW-1185">Reference proteome</keyword>
<organism evidence="1 2">
    <name type="scientific">Pomacea canaliculata</name>
    <name type="common">Golden apple snail</name>
    <dbReference type="NCBI Taxonomy" id="400727"/>
    <lineage>
        <taxon>Eukaryota</taxon>
        <taxon>Metazoa</taxon>
        <taxon>Spiralia</taxon>
        <taxon>Lophotrochozoa</taxon>
        <taxon>Mollusca</taxon>
        <taxon>Gastropoda</taxon>
        <taxon>Caenogastropoda</taxon>
        <taxon>Architaenioglossa</taxon>
        <taxon>Ampullarioidea</taxon>
        <taxon>Ampullariidae</taxon>
        <taxon>Pomacea</taxon>
    </lineage>
</organism>